<sequence length="155" mass="17730">MVQANQDEPESLVKAFQGANVIFAVTDFWSPMYDPYNYAKLRPGQTINEFCYELELQRGKNIACAAAVIGTLDRFIFSSLPNISKITHGKYPHVYHFDSKAKIMEYIQETLPELSEKTSELQLGEFATNWKIWKVRRPNKASINGWKVSSTTALF</sequence>
<dbReference type="InterPro" id="IPR008030">
    <property type="entry name" value="NmrA-like"/>
</dbReference>
<evidence type="ECO:0000313" key="4">
    <source>
        <dbReference type="EMBL" id="KAF7557761.1"/>
    </source>
</evidence>
<evidence type="ECO:0000313" key="5">
    <source>
        <dbReference type="Proteomes" id="UP000722485"/>
    </source>
</evidence>
<dbReference type="AlphaFoldDB" id="A0A9P5HS68"/>
<dbReference type="InterPro" id="IPR051164">
    <property type="entry name" value="NmrA-like_oxidored"/>
</dbReference>
<dbReference type="GO" id="GO:0005634">
    <property type="term" value="C:nucleus"/>
    <property type="evidence" value="ECO:0007669"/>
    <property type="project" value="TreeGrafter"/>
</dbReference>
<evidence type="ECO:0000256" key="1">
    <source>
        <dbReference type="ARBA" id="ARBA00006328"/>
    </source>
</evidence>
<comment type="similarity">
    <text evidence="1">Belongs to the NmrA-type oxidoreductase family.</text>
</comment>
<dbReference type="EMBL" id="JAANBB010000003">
    <property type="protein sequence ID" value="KAF7557761.1"/>
    <property type="molecule type" value="Genomic_DNA"/>
</dbReference>
<keyword evidence="2" id="KW-0521">NADP</keyword>
<dbReference type="Gene3D" id="3.40.50.720">
    <property type="entry name" value="NAD(P)-binding Rossmann-like Domain"/>
    <property type="match status" value="1"/>
</dbReference>
<dbReference type="Pfam" id="PF05368">
    <property type="entry name" value="NmrA"/>
    <property type="match status" value="1"/>
</dbReference>
<organism evidence="4 5">
    <name type="scientific">Cylindrodendrum hubeiense</name>
    <dbReference type="NCBI Taxonomy" id="595255"/>
    <lineage>
        <taxon>Eukaryota</taxon>
        <taxon>Fungi</taxon>
        <taxon>Dikarya</taxon>
        <taxon>Ascomycota</taxon>
        <taxon>Pezizomycotina</taxon>
        <taxon>Sordariomycetes</taxon>
        <taxon>Hypocreomycetidae</taxon>
        <taxon>Hypocreales</taxon>
        <taxon>Nectriaceae</taxon>
        <taxon>Cylindrodendrum</taxon>
    </lineage>
</organism>
<dbReference type="PANTHER" id="PTHR42748:SF28">
    <property type="entry name" value="NMRA-LIKE DOMAIN-CONTAINING PROTEIN"/>
    <property type="match status" value="1"/>
</dbReference>
<dbReference type="InterPro" id="IPR036291">
    <property type="entry name" value="NAD(P)-bd_dom_sf"/>
</dbReference>
<name>A0A9P5HS68_9HYPO</name>
<gene>
    <name evidence="4" type="ORF">G7Z17_g497</name>
</gene>
<reference evidence="4" key="1">
    <citation type="submission" date="2020-03" db="EMBL/GenBank/DDBJ databases">
        <title>Draft Genome Sequence of Cylindrodendrum hubeiense.</title>
        <authorList>
            <person name="Buettner E."/>
            <person name="Kellner H."/>
        </authorList>
    </citation>
    <scope>NUCLEOTIDE SEQUENCE</scope>
    <source>
        <strain evidence="4">IHI 201604</strain>
    </source>
</reference>
<evidence type="ECO:0000256" key="2">
    <source>
        <dbReference type="ARBA" id="ARBA00022857"/>
    </source>
</evidence>
<dbReference type="SUPFAM" id="SSF51735">
    <property type="entry name" value="NAD(P)-binding Rossmann-fold domains"/>
    <property type="match status" value="1"/>
</dbReference>
<dbReference type="Proteomes" id="UP000722485">
    <property type="component" value="Unassembled WGS sequence"/>
</dbReference>
<feature type="domain" description="NmrA-like" evidence="3">
    <location>
        <begin position="2"/>
        <end position="110"/>
    </location>
</feature>
<dbReference type="PANTHER" id="PTHR42748">
    <property type="entry name" value="NITROGEN METABOLITE REPRESSION PROTEIN NMRA FAMILY MEMBER"/>
    <property type="match status" value="1"/>
</dbReference>
<evidence type="ECO:0000259" key="3">
    <source>
        <dbReference type="Pfam" id="PF05368"/>
    </source>
</evidence>
<proteinExistence type="inferred from homology"/>
<comment type="caution">
    <text evidence="4">The sequence shown here is derived from an EMBL/GenBank/DDBJ whole genome shotgun (WGS) entry which is preliminary data.</text>
</comment>
<protein>
    <recommendedName>
        <fullName evidence="3">NmrA-like domain-containing protein</fullName>
    </recommendedName>
</protein>
<dbReference type="OrthoDB" id="300709at2759"/>
<keyword evidence="5" id="KW-1185">Reference proteome</keyword>
<accession>A0A9P5HS68</accession>